<keyword evidence="2" id="KW-0812">Transmembrane</keyword>
<feature type="transmembrane region" description="Helical" evidence="2">
    <location>
        <begin position="230"/>
        <end position="247"/>
    </location>
</feature>
<comment type="caution">
    <text evidence="3">The sequence shown here is derived from an EMBL/GenBank/DDBJ whole genome shotgun (WGS) entry which is preliminary data.</text>
</comment>
<gene>
    <name evidence="3" type="ORF">RFI_16002</name>
</gene>
<keyword evidence="1" id="KW-0175">Coiled coil</keyword>
<feature type="transmembrane region" description="Helical" evidence="2">
    <location>
        <begin position="134"/>
        <end position="151"/>
    </location>
</feature>
<feature type="transmembrane region" description="Helical" evidence="2">
    <location>
        <begin position="286"/>
        <end position="303"/>
    </location>
</feature>
<feature type="transmembrane region" description="Helical" evidence="2">
    <location>
        <begin position="91"/>
        <end position="114"/>
    </location>
</feature>
<evidence type="ECO:0000256" key="1">
    <source>
        <dbReference type="SAM" id="Coils"/>
    </source>
</evidence>
<feature type="coiled-coil region" evidence="1">
    <location>
        <begin position="24"/>
        <end position="51"/>
    </location>
</feature>
<feature type="transmembrane region" description="Helical" evidence="2">
    <location>
        <begin position="199"/>
        <end position="218"/>
    </location>
</feature>
<keyword evidence="2" id="KW-1133">Transmembrane helix</keyword>
<keyword evidence="2" id="KW-0472">Membrane</keyword>
<evidence type="ECO:0000313" key="4">
    <source>
        <dbReference type="Proteomes" id="UP000023152"/>
    </source>
</evidence>
<keyword evidence="4" id="KW-1185">Reference proteome</keyword>
<reference evidence="3 4" key="1">
    <citation type="journal article" date="2013" name="Curr. Biol.">
        <title>The Genome of the Foraminiferan Reticulomyxa filosa.</title>
        <authorList>
            <person name="Glockner G."/>
            <person name="Hulsmann N."/>
            <person name="Schleicher M."/>
            <person name="Noegel A.A."/>
            <person name="Eichinger L."/>
            <person name="Gallinger C."/>
            <person name="Pawlowski J."/>
            <person name="Sierra R."/>
            <person name="Euteneuer U."/>
            <person name="Pillet L."/>
            <person name="Moustafa A."/>
            <person name="Platzer M."/>
            <person name="Groth M."/>
            <person name="Szafranski K."/>
            <person name="Schliwa M."/>
        </authorList>
    </citation>
    <scope>NUCLEOTIDE SEQUENCE [LARGE SCALE GENOMIC DNA]</scope>
</reference>
<name>X6N583_RETFI</name>
<organism evidence="3 4">
    <name type="scientific">Reticulomyxa filosa</name>
    <dbReference type="NCBI Taxonomy" id="46433"/>
    <lineage>
        <taxon>Eukaryota</taxon>
        <taxon>Sar</taxon>
        <taxon>Rhizaria</taxon>
        <taxon>Retaria</taxon>
        <taxon>Foraminifera</taxon>
        <taxon>Monothalamids</taxon>
        <taxon>Reticulomyxidae</taxon>
        <taxon>Reticulomyxa</taxon>
    </lineage>
</organism>
<evidence type="ECO:0000313" key="3">
    <source>
        <dbReference type="EMBL" id="ETO21201.1"/>
    </source>
</evidence>
<evidence type="ECO:0000256" key="2">
    <source>
        <dbReference type="SAM" id="Phobius"/>
    </source>
</evidence>
<protein>
    <submittedName>
        <fullName evidence="3">Uncharacterized protein</fullName>
    </submittedName>
</protein>
<proteinExistence type="predicted"/>
<dbReference type="Proteomes" id="UP000023152">
    <property type="component" value="Unassembled WGS sequence"/>
</dbReference>
<accession>X6N583</accession>
<dbReference type="EMBL" id="ASPP01011855">
    <property type="protein sequence ID" value="ETO21201.1"/>
    <property type="molecule type" value="Genomic_DNA"/>
</dbReference>
<dbReference type="AlphaFoldDB" id="X6N583"/>
<sequence length="310" mass="36101">MTTAHLEQQINASQKVVSITPDRISQLETELEQLKARLQGSKGKATVKKEETQQEGSIVLTLQSNIYNTFILLYYNSARWQGMRTIDQFRVVAWMIIAMIAQLCSVGLLCGLLIHKGRHNSSGGSDISEKSLEVLAFLMPAVLGAGFIFVYDEARRPLKELINLPNRDDLKMYFIYLFIFLFWKKRSTGWQSWAGAIKLWEILFSVIGSWAYFFSLIYSTRNTLRDAQGFIDIILNLLAYVFVFGIDEWTSSMIAVREFVPQWTDDWLDVKDTAFKRLFFKRSRSFIKLFMFAVYILVLVFWFEEFYHSK</sequence>